<name>A0A4Z1FQS7_9HELO</name>
<protein>
    <submittedName>
        <fullName evidence="1">Uncharacterized protein</fullName>
    </submittedName>
</protein>
<dbReference type="Proteomes" id="UP000297910">
    <property type="component" value="Unassembled WGS sequence"/>
</dbReference>
<sequence length="247" mass="27763">MPTIVTKTPGYDRVGKNGEPKAKFGVYRWDLTVKEIWSAVSENLMHSTTWPADPWAPRRVIKFLQFIMSQPTFTLPIYIMDNKDGGLENSLIKCLRGMRKELRDGNPFRAYLSQKFILNSTVPTIESGASIKDARSRPNIVTGKQLQYCTKEEILTRLAIEYLVTNSLVVLAHYAAQLRARCFGIITANTQQLNTEGRNAPVICKAFDIARKAKACVNISKSMDARHSNLLLHRHVHAVGGVRAYAT</sequence>
<gene>
    <name evidence="1" type="ORF">BPAE_0115g00100</name>
</gene>
<evidence type="ECO:0000313" key="2">
    <source>
        <dbReference type="Proteomes" id="UP000297910"/>
    </source>
</evidence>
<organism evidence="1 2">
    <name type="scientific">Botrytis paeoniae</name>
    <dbReference type="NCBI Taxonomy" id="278948"/>
    <lineage>
        <taxon>Eukaryota</taxon>
        <taxon>Fungi</taxon>
        <taxon>Dikarya</taxon>
        <taxon>Ascomycota</taxon>
        <taxon>Pezizomycotina</taxon>
        <taxon>Leotiomycetes</taxon>
        <taxon>Helotiales</taxon>
        <taxon>Sclerotiniaceae</taxon>
        <taxon>Botrytis</taxon>
    </lineage>
</organism>
<dbReference type="AlphaFoldDB" id="A0A4Z1FQS7"/>
<dbReference type="EMBL" id="PQXI01000115">
    <property type="protein sequence ID" value="TGO23981.1"/>
    <property type="molecule type" value="Genomic_DNA"/>
</dbReference>
<proteinExistence type="predicted"/>
<keyword evidence="2" id="KW-1185">Reference proteome</keyword>
<comment type="caution">
    <text evidence="1">The sequence shown here is derived from an EMBL/GenBank/DDBJ whole genome shotgun (WGS) entry which is preliminary data.</text>
</comment>
<evidence type="ECO:0000313" key="1">
    <source>
        <dbReference type="EMBL" id="TGO23981.1"/>
    </source>
</evidence>
<reference evidence="1 2" key="1">
    <citation type="submission" date="2017-12" db="EMBL/GenBank/DDBJ databases">
        <title>Comparative genomics of Botrytis spp.</title>
        <authorList>
            <person name="Valero-Jimenez C.A."/>
            <person name="Tapia P."/>
            <person name="Veloso J."/>
            <person name="Silva-Moreno E."/>
            <person name="Staats M."/>
            <person name="Valdes J.H."/>
            <person name="Van Kan J.A.L."/>
        </authorList>
    </citation>
    <scope>NUCLEOTIDE SEQUENCE [LARGE SCALE GENOMIC DNA]</scope>
    <source>
        <strain evidence="1 2">Bp0003</strain>
    </source>
</reference>
<accession>A0A4Z1FQS7</accession>